<dbReference type="Proteomes" id="UP000184171">
    <property type="component" value="Unassembled WGS sequence"/>
</dbReference>
<organism evidence="2 3">
    <name type="scientific">Malonomonas rubra DSM 5091</name>
    <dbReference type="NCBI Taxonomy" id="1122189"/>
    <lineage>
        <taxon>Bacteria</taxon>
        <taxon>Pseudomonadati</taxon>
        <taxon>Thermodesulfobacteriota</taxon>
        <taxon>Desulfuromonadia</taxon>
        <taxon>Desulfuromonadales</taxon>
        <taxon>Geopsychrobacteraceae</taxon>
        <taxon>Malonomonas</taxon>
    </lineage>
</organism>
<gene>
    <name evidence="2" type="ORF">SAMN02745165_01150</name>
</gene>
<dbReference type="EMBL" id="FQZT01000003">
    <property type="protein sequence ID" value="SHI92500.1"/>
    <property type="molecule type" value="Genomic_DNA"/>
</dbReference>
<dbReference type="STRING" id="1122189.SAMN02745165_01150"/>
<name>A0A1M6F4A3_MALRU</name>
<proteinExistence type="predicted"/>
<keyword evidence="3" id="KW-1185">Reference proteome</keyword>
<reference evidence="2 3" key="1">
    <citation type="submission" date="2016-11" db="EMBL/GenBank/DDBJ databases">
        <authorList>
            <person name="Jaros S."/>
            <person name="Januszkiewicz K."/>
            <person name="Wedrychowicz H."/>
        </authorList>
    </citation>
    <scope>NUCLEOTIDE SEQUENCE [LARGE SCALE GENOMIC DNA]</scope>
    <source>
        <strain evidence="2 3">DSM 5091</strain>
    </source>
</reference>
<dbReference type="AlphaFoldDB" id="A0A1M6F4A3"/>
<evidence type="ECO:0000256" key="1">
    <source>
        <dbReference type="SAM" id="MobiDB-lite"/>
    </source>
</evidence>
<evidence type="ECO:0000313" key="2">
    <source>
        <dbReference type="EMBL" id="SHI92500.1"/>
    </source>
</evidence>
<evidence type="ECO:0000313" key="3">
    <source>
        <dbReference type="Proteomes" id="UP000184171"/>
    </source>
</evidence>
<protein>
    <submittedName>
        <fullName evidence="2">Uncharacterized protein</fullName>
    </submittedName>
</protein>
<accession>A0A1M6F4A3</accession>
<feature type="region of interest" description="Disordered" evidence="1">
    <location>
        <begin position="1"/>
        <end position="21"/>
    </location>
</feature>
<feature type="compositionally biased region" description="Basic and acidic residues" evidence="1">
    <location>
        <begin position="1"/>
        <end position="17"/>
    </location>
</feature>
<sequence length="44" mass="5045">MESTPDKRGFQKGDQAKHFPVKLTMAQSFKKQKENSGNYDKKKG</sequence>